<dbReference type="Proteomes" id="UP000184172">
    <property type="component" value="Unassembled WGS sequence"/>
</dbReference>
<evidence type="ECO:0000313" key="2">
    <source>
        <dbReference type="Proteomes" id="UP000184172"/>
    </source>
</evidence>
<dbReference type="NCBIfam" id="TIGR03696">
    <property type="entry name" value="Rhs_assc_core"/>
    <property type="match status" value="1"/>
</dbReference>
<dbReference type="InterPro" id="IPR022385">
    <property type="entry name" value="Rhs_assc_core"/>
</dbReference>
<gene>
    <name evidence="1" type="ORF">SAMN04487908_12530</name>
</gene>
<protein>
    <submittedName>
        <fullName evidence="1">RHS repeat-associated core domain-containing protein</fullName>
    </submittedName>
</protein>
<sequence>MNSNNSPYKFNAKEYDAETGNYYYGARYYDPKWSIMLSVDQMYDKYPSFSPYAYTLQNPVKYVDPTGMTAESPVMIMGWIKKGI</sequence>
<dbReference type="PANTHER" id="PTHR32305:SF15">
    <property type="entry name" value="PROTEIN RHSA-RELATED"/>
    <property type="match status" value="1"/>
</dbReference>
<dbReference type="STRING" id="797419.SAMN05216556_12430"/>
<dbReference type="InterPro" id="IPR050708">
    <property type="entry name" value="T6SS_VgrG/RHS"/>
</dbReference>
<dbReference type="RefSeq" id="WP_073220640.1">
    <property type="nucleotide sequence ID" value="NZ_FNNS01000024.1"/>
</dbReference>
<accession>A0A1M6M2D7</accession>
<reference evidence="2" key="1">
    <citation type="submission" date="2016-11" db="EMBL/GenBank/DDBJ databases">
        <authorList>
            <person name="Varghese N."/>
            <person name="Submissions S."/>
        </authorList>
    </citation>
    <scope>NUCLEOTIDE SEQUENCE [LARGE SCALE GENOMIC DNA]</scope>
    <source>
        <strain evidence="2">DSM 26349</strain>
    </source>
</reference>
<dbReference type="Gene3D" id="2.180.10.10">
    <property type="entry name" value="RHS repeat-associated core"/>
    <property type="match status" value="1"/>
</dbReference>
<name>A0A1M6M2D7_9FLAO</name>
<keyword evidence="2" id="KW-1185">Reference proteome</keyword>
<organism evidence="1 2">
    <name type="scientific">Aequorivita viscosa</name>
    <dbReference type="NCBI Taxonomy" id="797419"/>
    <lineage>
        <taxon>Bacteria</taxon>
        <taxon>Pseudomonadati</taxon>
        <taxon>Bacteroidota</taxon>
        <taxon>Flavobacteriia</taxon>
        <taxon>Flavobacteriales</taxon>
        <taxon>Flavobacteriaceae</taxon>
        <taxon>Aequorivita</taxon>
    </lineage>
</organism>
<dbReference type="AlphaFoldDB" id="A0A1M6M2D7"/>
<dbReference type="PANTHER" id="PTHR32305">
    <property type="match status" value="1"/>
</dbReference>
<dbReference type="EMBL" id="FQYV01000025">
    <property type="protein sequence ID" value="SHJ77642.1"/>
    <property type="molecule type" value="Genomic_DNA"/>
</dbReference>
<proteinExistence type="predicted"/>
<evidence type="ECO:0000313" key="1">
    <source>
        <dbReference type="EMBL" id="SHJ77642.1"/>
    </source>
</evidence>